<dbReference type="AlphaFoldDB" id="A0A8J4SSI9"/>
<organism evidence="1 2">
    <name type="scientific">Paragonimus heterotremus</name>
    <dbReference type="NCBI Taxonomy" id="100268"/>
    <lineage>
        <taxon>Eukaryota</taxon>
        <taxon>Metazoa</taxon>
        <taxon>Spiralia</taxon>
        <taxon>Lophotrochozoa</taxon>
        <taxon>Platyhelminthes</taxon>
        <taxon>Trematoda</taxon>
        <taxon>Digenea</taxon>
        <taxon>Plagiorchiida</taxon>
        <taxon>Troglotremata</taxon>
        <taxon>Troglotrematidae</taxon>
        <taxon>Paragonimus</taxon>
    </lineage>
</organism>
<evidence type="ECO:0000313" key="2">
    <source>
        <dbReference type="Proteomes" id="UP000748531"/>
    </source>
</evidence>
<name>A0A8J4SSI9_9TREM</name>
<accession>A0A8J4SSI9</accession>
<keyword evidence="2" id="KW-1185">Reference proteome</keyword>
<dbReference type="EMBL" id="LUCH01007024">
    <property type="protein sequence ID" value="KAF5396956.1"/>
    <property type="molecule type" value="Genomic_DNA"/>
</dbReference>
<protein>
    <submittedName>
        <fullName evidence="1">Uncharacterized protein</fullName>
    </submittedName>
</protein>
<comment type="caution">
    <text evidence="1">The sequence shown here is derived from an EMBL/GenBank/DDBJ whole genome shotgun (WGS) entry which is preliminary data.</text>
</comment>
<gene>
    <name evidence="1" type="ORF">PHET_09773</name>
</gene>
<dbReference type="Proteomes" id="UP000748531">
    <property type="component" value="Unassembled WGS sequence"/>
</dbReference>
<proteinExistence type="predicted"/>
<sequence length="97" mass="10568">MSHVTKESINDFEVDLGGRRLVIDLEAVEPSTLNSKMTTLVAADLVPLSSGGSSLSGSTNGRRSQNACTKQCALKHLLPGKKKRTKLVRDYFNESDF</sequence>
<evidence type="ECO:0000313" key="1">
    <source>
        <dbReference type="EMBL" id="KAF5396956.1"/>
    </source>
</evidence>
<reference evidence="1" key="1">
    <citation type="submission" date="2019-05" db="EMBL/GenBank/DDBJ databases">
        <title>Annotation for the trematode Paragonimus heterotremus.</title>
        <authorList>
            <person name="Choi Y.-J."/>
        </authorList>
    </citation>
    <scope>NUCLEOTIDE SEQUENCE</scope>
    <source>
        <strain evidence="1">LC</strain>
    </source>
</reference>